<keyword evidence="2" id="KW-0548">Nucleotidyltransferase</keyword>
<dbReference type="InterPro" id="IPR052343">
    <property type="entry name" value="Retrotransposon-Effector_Assoc"/>
</dbReference>
<feature type="domain" description="Reverse transcriptase" evidence="1">
    <location>
        <begin position="249"/>
        <end position="371"/>
    </location>
</feature>
<organism evidence="2">
    <name type="scientific">Tanacetum cinerariifolium</name>
    <name type="common">Dalmatian daisy</name>
    <name type="synonym">Chrysanthemum cinerariifolium</name>
    <dbReference type="NCBI Taxonomy" id="118510"/>
    <lineage>
        <taxon>Eukaryota</taxon>
        <taxon>Viridiplantae</taxon>
        <taxon>Streptophyta</taxon>
        <taxon>Embryophyta</taxon>
        <taxon>Tracheophyta</taxon>
        <taxon>Spermatophyta</taxon>
        <taxon>Magnoliopsida</taxon>
        <taxon>eudicotyledons</taxon>
        <taxon>Gunneridae</taxon>
        <taxon>Pentapetalae</taxon>
        <taxon>asterids</taxon>
        <taxon>campanulids</taxon>
        <taxon>Asterales</taxon>
        <taxon>Asteraceae</taxon>
        <taxon>Asteroideae</taxon>
        <taxon>Anthemideae</taxon>
        <taxon>Anthemidinae</taxon>
        <taxon>Tanacetum</taxon>
    </lineage>
</organism>
<proteinExistence type="predicted"/>
<comment type="caution">
    <text evidence="2">The sequence shown here is derived from an EMBL/GenBank/DDBJ whole genome shotgun (WGS) entry which is preliminary data.</text>
</comment>
<keyword evidence="2" id="KW-0695">RNA-directed DNA polymerase</keyword>
<feature type="non-terminal residue" evidence="2">
    <location>
        <position position="1"/>
    </location>
</feature>
<evidence type="ECO:0000313" key="2">
    <source>
        <dbReference type="EMBL" id="GEZ49101.1"/>
    </source>
</evidence>
<accession>A0A699IFN9</accession>
<name>A0A699IFN9_TANCI</name>
<dbReference type="GO" id="GO:0003964">
    <property type="term" value="F:RNA-directed DNA polymerase activity"/>
    <property type="evidence" value="ECO:0007669"/>
    <property type="project" value="UniProtKB-KW"/>
</dbReference>
<evidence type="ECO:0000259" key="1">
    <source>
        <dbReference type="Pfam" id="PF00078"/>
    </source>
</evidence>
<dbReference type="InterPro" id="IPR000477">
    <property type="entry name" value="RT_dom"/>
</dbReference>
<protein>
    <submittedName>
        <fullName evidence="2">RNA-directed DNA polymerase, eukaryota, reverse transcriptase zinc-binding domain protein</fullName>
    </submittedName>
</protein>
<dbReference type="EMBL" id="BKCJ010285324">
    <property type="protein sequence ID" value="GEZ49101.1"/>
    <property type="molecule type" value="Genomic_DNA"/>
</dbReference>
<keyword evidence="2" id="KW-0808">Transferase</keyword>
<reference evidence="2" key="1">
    <citation type="journal article" date="2019" name="Sci. Rep.">
        <title>Draft genome of Tanacetum cinerariifolium, the natural source of mosquito coil.</title>
        <authorList>
            <person name="Yamashiro T."/>
            <person name="Shiraishi A."/>
            <person name="Satake H."/>
            <person name="Nakayama K."/>
        </authorList>
    </citation>
    <scope>NUCLEOTIDE SEQUENCE</scope>
</reference>
<gene>
    <name evidence="2" type="ORF">Tci_521074</name>
</gene>
<dbReference type="PANTHER" id="PTHR46890:SF48">
    <property type="entry name" value="RNA-DIRECTED DNA POLYMERASE"/>
    <property type="match status" value="1"/>
</dbReference>
<dbReference type="AlphaFoldDB" id="A0A699IFN9"/>
<sequence length="445" mass="50970">LLDLPLGGYSYTWAHKLASKMSKLDRFLITKGLMMVFPHLLAICFERHLSDHPLILMRELDTDYDASLFWVFHSWFNMYGFDKLVEVSWKNSNVYETNGILFFKKKLQIIKNDIKLWFKETSKKSSDAKLSIQNKLDVDKVPDQGGFNKATLRYRSTCLNDLQDIKSIEALDIAQKVKVCWSIDGDENSKYFHGILSKKRSQLAICGFLLMPSGLSTNDVMAAVSHFFSSVSFLRDCNASFITLIPKIQDAKFVKDFRPISLIRSVYKIIAKVLTNRLSLVMLDHISDVQSAFVANRQILDGPFILNELLSWCKYKKLKSMIFKIDFEKAFDSERWDYLDDVLKAFRIYSSKGLKHGDPLSSFLFILIMEILHLSFGRIIDAGLFKGKLMGFGVHSDKVDLIARRIGCSAFSTPFNYLGVKVAGAMSKISSWDEVISKVYYQLSK</sequence>
<dbReference type="Pfam" id="PF00078">
    <property type="entry name" value="RVT_1"/>
    <property type="match status" value="1"/>
</dbReference>
<dbReference type="PANTHER" id="PTHR46890">
    <property type="entry name" value="NON-LTR RETROLELEMENT REVERSE TRANSCRIPTASE-LIKE PROTEIN-RELATED"/>
    <property type="match status" value="1"/>
</dbReference>
<dbReference type="CDD" id="cd01650">
    <property type="entry name" value="RT_nLTR_like"/>
    <property type="match status" value="1"/>
</dbReference>